<sequence length="69" mass="8025">MVRKWSRDRDEKQPKAILFVNEPTITLSKWTKSYQFAKSPKTIIEYASKATDEINYYVPAGAIEKLTKT</sequence>
<protein>
    <submittedName>
        <fullName evidence="1">Uncharacterized protein</fullName>
    </submittedName>
</protein>
<reference evidence="1" key="1">
    <citation type="submission" date="2021-02" db="EMBL/GenBank/DDBJ databases">
        <authorList>
            <person name="Nowell W R."/>
        </authorList>
    </citation>
    <scope>NUCLEOTIDE SEQUENCE</scope>
</reference>
<evidence type="ECO:0000313" key="2">
    <source>
        <dbReference type="Proteomes" id="UP000663864"/>
    </source>
</evidence>
<organism evidence="1 2">
    <name type="scientific">Rotaria sordida</name>
    <dbReference type="NCBI Taxonomy" id="392033"/>
    <lineage>
        <taxon>Eukaryota</taxon>
        <taxon>Metazoa</taxon>
        <taxon>Spiralia</taxon>
        <taxon>Gnathifera</taxon>
        <taxon>Rotifera</taxon>
        <taxon>Eurotatoria</taxon>
        <taxon>Bdelloidea</taxon>
        <taxon>Philodinida</taxon>
        <taxon>Philodinidae</taxon>
        <taxon>Rotaria</taxon>
    </lineage>
</organism>
<dbReference type="EMBL" id="CAJNOT010000541">
    <property type="protein sequence ID" value="CAF1015796.1"/>
    <property type="molecule type" value="Genomic_DNA"/>
</dbReference>
<gene>
    <name evidence="1" type="ORF">ZHD862_LOCUS13273</name>
</gene>
<evidence type="ECO:0000313" key="1">
    <source>
        <dbReference type="EMBL" id="CAF1015796.1"/>
    </source>
</evidence>
<accession>A0A814I181</accession>
<comment type="caution">
    <text evidence="1">The sequence shown here is derived from an EMBL/GenBank/DDBJ whole genome shotgun (WGS) entry which is preliminary data.</text>
</comment>
<dbReference type="AlphaFoldDB" id="A0A814I181"/>
<name>A0A814I181_9BILA</name>
<dbReference type="Proteomes" id="UP000663864">
    <property type="component" value="Unassembled WGS sequence"/>
</dbReference>
<proteinExistence type="predicted"/>